<reference evidence="3" key="2">
    <citation type="submission" date="2020-11" db="EMBL/GenBank/DDBJ databases">
        <authorList>
            <person name="McCartney M.A."/>
            <person name="Auch B."/>
            <person name="Kono T."/>
            <person name="Mallez S."/>
            <person name="Becker A."/>
            <person name="Gohl D.M."/>
            <person name="Silverstein K.A.T."/>
            <person name="Koren S."/>
            <person name="Bechman K.B."/>
            <person name="Herman A."/>
            <person name="Abrahante J.E."/>
            <person name="Garbe J."/>
        </authorList>
    </citation>
    <scope>NUCLEOTIDE SEQUENCE</scope>
    <source>
        <strain evidence="3">Duluth1</strain>
        <tissue evidence="3">Whole animal</tissue>
    </source>
</reference>
<keyword evidence="1" id="KW-0175">Coiled coil</keyword>
<reference evidence="3" key="1">
    <citation type="journal article" date="2019" name="bioRxiv">
        <title>The Genome of the Zebra Mussel, Dreissena polymorpha: A Resource for Invasive Species Research.</title>
        <authorList>
            <person name="McCartney M.A."/>
            <person name="Auch B."/>
            <person name="Kono T."/>
            <person name="Mallez S."/>
            <person name="Zhang Y."/>
            <person name="Obille A."/>
            <person name="Becker A."/>
            <person name="Abrahante J.E."/>
            <person name="Garbe J."/>
            <person name="Badalamenti J.P."/>
            <person name="Herman A."/>
            <person name="Mangelson H."/>
            <person name="Liachko I."/>
            <person name="Sullivan S."/>
            <person name="Sone E.D."/>
            <person name="Koren S."/>
            <person name="Silverstein K.A.T."/>
            <person name="Beckman K.B."/>
            <person name="Gohl D.M."/>
        </authorList>
    </citation>
    <scope>NUCLEOTIDE SEQUENCE</scope>
    <source>
        <strain evidence="3">Duluth1</strain>
        <tissue evidence="3">Whole animal</tissue>
    </source>
</reference>
<evidence type="ECO:0000256" key="1">
    <source>
        <dbReference type="SAM" id="Coils"/>
    </source>
</evidence>
<name>A0A9D4QXD0_DREPO</name>
<organism evidence="3 4">
    <name type="scientific">Dreissena polymorpha</name>
    <name type="common">Zebra mussel</name>
    <name type="synonym">Mytilus polymorpha</name>
    <dbReference type="NCBI Taxonomy" id="45954"/>
    <lineage>
        <taxon>Eukaryota</taxon>
        <taxon>Metazoa</taxon>
        <taxon>Spiralia</taxon>
        <taxon>Lophotrochozoa</taxon>
        <taxon>Mollusca</taxon>
        <taxon>Bivalvia</taxon>
        <taxon>Autobranchia</taxon>
        <taxon>Heteroconchia</taxon>
        <taxon>Euheterodonta</taxon>
        <taxon>Imparidentia</taxon>
        <taxon>Neoheterodontei</taxon>
        <taxon>Myida</taxon>
        <taxon>Dreissenoidea</taxon>
        <taxon>Dreissenidae</taxon>
        <taxon>Dreissena</taxon>
    </lineage>
</organism>
<feature type="region of interest" description="Disordered" evidence="2">
    <location>
        <begin position="53"/>
        <end position="88"/>
    </location>
</feature>
<proteinExistence type="predicted"/>
<evidence type="ECO:0000313" key="4">
    <source>
        <dbReference type="Proteomes" id="UP000828390"/>
    </source>
</evidence>
<protein>
    <submittedName>
        <fullName evidence="3">Uncharacterized protein</fullName>
    </submittedName>
</protein>
<dbReference type="EMBL" id="JAIWYP010000003">
    <property type="protein sequence ID" value="KAH3847064.1"/>
    <property type="molecule type" value="Genomic_DNA"/>
</dbReference>
<gene>
    <name evidence="3" type="ORF">DPMN_089376</name>
</gene>
<feature type="compositionally biased region" description="Basic and acidic residues" evidence="2">
    <location>
        <begin position="75"/>
        <end position="88"/>
    </location>
</feature>
<keyword evidence="4" id="KW-1185">Reference proteome</keyword>
<evidence type="ECO:0000313" key="3">
    <source>
        <dbReference type="EMBL" id="KAH3847064.1"/>
    </source>
</evidence>
<feature type="coiled-coil region" evidence="1">
    <location>
        <begin position="92"/>
        <end position="169"/>
    </location>
</feature>
<feature type="compositionally biased region" description="Polar residues" evidence="2">
    <location>
        <begin position="63"/>
        <end position="72"/>
    </location>
</feature>
<dbReference type="AlphaFoldDB" id="A0A9D4QXD0"/>
<comment type="caution">
    <text evidence="3">The sequence shown here is derived from an EMBL/GenBank/DDBJ whole genome shotgun (WGS) entry which is preliminary data.</text>
</comment>
<sequence>MYCFFLRILKEIIQASETRTGAASENSRPPKRLVEKEYKLEVECGIIQRRLGNNPSAELPTAASLQDETTLGDSHAPETTEEMERHSPEVLIEKWQKAETVLNNELKETIEELNKAEREISELNQTLSINDQTDEPKEPNETRELRIELQNEKAQVRQLQDYMRILEDRIT</sequence>
<dbReference type="Proteomes" id="UP000828390">
    <property type="component" value="Unassembled WGS sequence"/>
</dbReference>
<evidence type="ECO:0000256" key="2">
    <source>
        <dbReference type="SAM" id="MobiDB-lite"/>
    </source>
</evidence>
<accession>A0A9D4QXD0</accession>